<evidence type="ECO:0000313" key="5">
    <source>
        <dbReference type="EMBL" id="GGX73119.1"/>
    </source>
</evidence>
<sequence length="271" mass="30628">MRRLKNTLLWCGAVLMSVTVMAEDPAATCDKLVATGNPEYPPYLWRDPDTRRGLMGANELILKAVSQRLGIPIEVVYTGPWSRAQEEVRAGRVDLIAGAFYTEPRSEYMHYIRPAFLTTRSVLWKRTFVDIDYSEWDDLQAYDGATVINNSFGQAFDSYARDNLKIETVASLEQAFRMLAQGRVDYVLYEEFPGQAYSDRLNLTYVIETANPPISQEELYLTLSHRSKCNTPELRGALERIMREITRDGTAEAALQAGLEAWHDQNPASGG</sequence>
<name>A0A918KRM4_9GAMM</name>
<organism evidence="5 6">
    <name type="scientific">Saccharospirillum salsuginis</name>
    <dbReference type="NCBI Taxonomy" id="418750"/>
    <lineage>
        <taxon>Bacteria</taxon>
        <taxon>Pseudomonadati</taxon>
        <taxon>Pseudomonadota</taxon>
        <taxon>Gammaproteobacteria</taxon>
        <taxon>Oceanospirillales</taxon>
        <taxon>Saccharospirillaceae</taxon>
        <taxon>Saccharospirillum</taxon>
    </lineage>
</organism>
<dbReference type="AlphaFoldDB" id="A0A918KRM4"/>
<dbReference type="PANTHER" id="PTHR35936">
    <property type="entry name" value="MEMBRANE-BOUND LYTIC MUREIN TRANSGLYCOSYLASE F"/>
    <property type="match status" value="1"/>
</dbReference>
<proteinExistence type="inferred from homology"/>
<dbReference type="Gene3D" id="3.40.190.10">
    <property type="entry name" value="Periplasmic binding protein-like II"/>
    <property type="match status" value="2"/>
</dbReference>
<dbReference type="EMBL" id="BMXR01000016">
    <property type="protein sequence ID" value="GGX73119.1"/>
    <property type="molecule type" value="Genomic_DNA"/>
</dbReference>
<feature type="domain" description="Solute-binding protein family 3/N-terminal" evidence="4">
    <location>
        <begin position="31"/>
        <end position="261"/>
    </location>
</feature>
<dbReference type="Pfam" id="PF00497">
    <property type="entry name" value="SBP_bac_3"/>
    <property type="match status" value="1"/>
</dbReference>
<reference evidence="5" key="1">
    <citation type="journal article" date="2014" name="Int. J. Syst. Evol. Microbiol.">
        <title>Complete genome sequence of Corynebacterium casei LMG S-19264T (=DSM 44701T), isolated from a smear-ripened cheese.</title>
        <authorList>
            <consortium name="US DOE Joint Genome Institute (JGI-PGF)"/>
            <person name="Walter F."/>
            <person name="Albersmeier A."/>
            <person name="Kalinowski J."/>
            <person name="Ruckert C."/>
        </authorList>
    </citation>
    <scope>NUCLEOTIDE SEQUENCE</scope>
    <source>
        <strain evidence="5">KCTC 22169</strain>
    </source>
</reference>
<evidence type="ECO:0000256" key="2">
    <source>
        <dbReference type="ARBA" id="ARBA00022729"/>
    </source>
</evidence>
<evidence type="ECO:0000256" key="3">
    <source>
        <dbReference type="SAM" id="SignalP"/>
    </source>
</evidence>
<dbReference type="SMART" id="SM00062">
    <property type="entry name" value="PBPb"/>
    <property type="match status" value="1"/>
</dbReference>
<protein>
    <recommendedName>
        <fullName evidence="4">Solute-binding protein family 3/N-terminal domain-containing protein</fullName>
    </recommendedName>
</protein>
<comment type="caution">
    <text evidence="5">The sequence shown here is derived from an EMBL/GenBank/DDBJ whole genome shotgun (WGS) entry which is preliminary data.</text>
</comment>
<comment type="similarity">
    <text evidence="1">Belongs to the bacterial solute-binding protein 3 family.</text>
</comment>
<feature type="chain" id="PRO_5037402721" description="Solute-binding protein family 3/N-terminal domain-containing protein" evidence="3">
    <location>
        <begin position="23"/>
        <end position="271"/>
    </location>
</feature>
<dbReference type="InterPro" id="IPR001638">
    <property type="entry name" value="Solute-binding_3/MltF_N"/>
</dbReference>
<accession>A0A918KRM4</accession>
<dbReference type="Proteomes" id="UP000626148">
    <property type="component" value="Unassembled WGS sequence"/>
</dbReference>
<dbReference type="SUPFAM" id="SSF53850">
    <property type="entry name" value="Periplasmic binding protein-like II"/>
    <property type="match status" value="1"/>
</dbReference>
<keyword evidence="2 3" id="KW-0732">Signal</keyword>
<evidence type="ECO:0000313" key="6">
    <source>
        <dbReference type="Proteomes" id="UP000626148"/>
    </source>
</evidence>
<reference evidence="5" key="2">
    <citation type="submission" date="2020-09" db="EMBL/GenBank/DDBJ databases">
        <authorList>
            <person name="Sun Q."/>
            <person name="Kim S."/>
        </authorList>
    </citation>
    <scope>NUCLEOTIDE SEQUENCE</scope>
    <source>
        <strain evidence="5">KCTC 22169</strain>
    </source>
</reference>
<evidence type="ECO:0000256" key="1">
    <source>
        <dbReference type="ARBA" id="ARBA00010333"/>
    </source>
</evidence>
<gene>
    <name evidence="5" type="ORF">GCM10007392_45730</name>
</gene>
<evidence type="ECO:0000259" key="4">
    <source>
        <dbReference type="SMART" id="SM00062"/>
    </source>
</evidence>
<keyword evidence="6" id="KW-1185">Reference proteome</keyword>
<dbReference type="RefSeq" id="WP_189613182.1">
    <property type="nucleotide sequence ID" value="NZ_BMXR01000016.1"/>
</dbReference>
<dbReference type="PANTHER" id="PTHR35936:SF6">
    <property type="entry name" value="AMINO ACID ABC TRANSPORTER SUBSTRATE-BINDING PAAT FAMILY PROTEIN"/>
    <property type="match status" value="1"/>
</dbReference>
<feature type="signal peptide" evidence="3">
    <location>
        <begin position="1"/>
        <end position="22"/>
    </location>
</feature>